<dbReference type="EMBL" id="SNXZ01000001">
    <property type="protein sequence ID" value="TDQ04398.1"/>
    <property type="molecule type" value="Genomic_DNA"/>
</dbReference>
<protein>
    <recommendedName>
        <fullName evidence="3">Coenzyme PQQ synthesis protein D (PqqD)</fullName>
    </recommendedName>
</protein>
<keyword evidence="2" id="KW-1185">Reference proteome</keyword>
<name>A0A4R6SJY1_LABRH</name>
<organism evidence="1 2">
    <name type="scientific">Labedaea rhizosphaerae</name>
    <dbReference type="NCBI Taxonomy" id="598644"/>
    <lineage>
        <taxon>Bacteria</taxon>
        <taxon>Bacillati</taxon>
        <taxon>Actinomycetota</taxon>
        <taxon>Actinomycetes</taxon>
        <taxon>Pseudonocardiales</taxon>
        <taxon>Pseudonocardiaceae</taxon>
        <taxon>Labedaea</taxon>
    </lineage>
</organism>
<dbReference type="Pfam" id="PF05402">
    <property type="entry name" value="PqqD"/>
    <property type="match status" value="1"/>
</dbReference>
<evidence type="ECO:0000313" key="1">
    <source>
        <dbReference type="EMBL" id="TDQ04398.1"/>
    </source>
</evidence>
<dbReference type="AlphaFoldDB" id="A0A4R6SJY1"/>
<comment type="caution">
    <text evidence="1">The sequence shown here is derived from an EMBL/GenBank/DDBJ whole genome shotgun (WGS) entry which is preliminary data.</text>
</comment>
<proteinExistence type="predicted"/>
<dbReference type="RefSeq" id="WP_243753772.1">
    <property type="nucleotide sequence ID" value="NZ_SNXZ01000001.1"/>
</dbReference>
<sequence>MTAHSTSSGVELPLVALVKADHGHWRTTSSGTLRLIINAGAAPVRPAPGVRDTLLDNGYLELVSDETGRRYFCHPIGAAMWISLRDHDGQLDRAAQHLAEAWEADEKAVRADMGLWVDELCDAGLLRLER</sequence>
<reference evidence="1 2" key="1">
    <citation type="submission" date="2019-03" db="EMBL/GenBank/DDBJ databases">
        <title>Genomic Encyclopedia of Type Strains, Phase IV (KMG-IV): sequencing the most valuable type-strain genomes for metagenomic binning, comparative biology and taxonomic classification.</title>
        <authorList>
            <person name="Goeker M."/>
        </authorList>
    </citation>
    <scope>NUCLEOTIDE SEQUENCE [LARGE SCALE GENOMIC DNA]</scope>
    <source>
        <strain evidence="1 2">DSM 45361</strain>
    </source>
</reference>
<evidence type="ECO:0000313" key="2">
    <source>
        <dbReference type="Proteomes" id="UP000295444"/>
    </source>
</evidence>
<dbReference type="InterPro" id="IPR008792">
    <property type="entry name" value="PQQD"/>
</dbReference>
<gene>
    <name evidence="1" type="ORF">EV186_101348</name>
</gene>
<accession>A0A4R6SJY1</accession>
<evidence type="ECO:0008006" key="3">
    <source>
        <dbReference type="Google" id="ProtNLM"/>
    </source>
</evidence>
<dbReference type="Proteomes" id="UP000295444">
    <property type="component" value="Unassembled WGS sequence"/>
</dbReference>